<dbReference type="SMART" id="SM00020">
    <property type="entry name" value="Tryp_SPc"/>
    <property type="match status" value="1"/>
</dbReference>
<feature type="signal peptide" evidence="9">
    <location>
        <begin position="1"/>
        <end position="29"/>
    </location>
</feature>
<dbReference type="SUPFAM" id="SSF50494">
    <property type="entry name" value="Trypsin-like serine proteases"/>
    <property type="match status" value="1"/>
</dbReference>
<dbReference type="SUPFAM" id="SSF49899">
    <property type="entry name" value="Concanavalin A-like lectins/glucanases"/>
    <property type="match status" value="5"/>
</dbReference>
<keyword evidence="5 6" id="KW-1015">Disulfide bond</keyword>
<dbReference type="SUPFAM" id="SSF57424">
    <property type="entry name" value="LDL receptor-like module"/>
    <property type="match status" value="1"/>
</dbReference>
<dbReference type="CDD" id="cd00190">
    <property type="entry name" value="Tryp_SPc"/>
    <property type="match status" value="1"/>
</dbReference>
<dbReference type="EMBL" id="LR787738">
    <property type="protein sequence ID" value="CAB3263600.1"/>
    <property type="molecule type" value="mRNA"/>
</dbReference>
<evidence type="ECO:0000256" key="1">
    <source>
        <dbReference type="ARBA" id="ARBA00022670"/>
    </source>
</evidence>
<dbReference type="InterPro" id="IPR018114">
    <property type="entry name" value="TRYPSIN_HIS"/>
</dbReference>
<dbReference type="Gene3D" id="2.40.10.10">
    <property type="entry name" value="Trypsin-like serine proteases"/>
    <property type="match status" value="1"/>
</dbReference>
<dbReference type="InterPro" id="IPR051560">
    <property type="entry name" value="MAM_domain-containing"/>
</dbReference>
<feature type="disulfide bond" evidence="6">
    <location>
        <begin position="988"/>
        <end position="1006"/>
    </location>
</feature>
<feature type="disulfide bond" evidence="6">
    <location>
        <begin position="1000"/>
        <end position="1015"/>
    </location>
</feature>
<dbReference type="InterPro" id="IPR013320">
    <property type="entry name" value="ConA-like_dom_sf"/>
</dbReference>
<evidence type="ECO:0000313" key="12">
    <source>
        <dbReference type="EMBL" id="CAB3263600.1"/>
    </source>
</evidence>
<dbReference type="Gene3D" id="2.60.120.200">
    <property type="match status" value="5"/>
</dbReference>
<evidence type="ECO:0000256" key="3">
    <source>
        <dbReference type="ARBA" id="ARBA00022801"/>
    </source>
</evidence>
<dbReference type="InterPro" id="IPR001314">
    <property type="entry name" value="Peptidase_S1A"/>
</dbReference>
<dbReference type="GO" id="GO:0016020">
    <property type="term" value="C:membrane"/>
    <property type="evidence" value="ECO:0007669"/>
    <property type="project" value="InterPro"/>
</dbReference>
<feature type="domain" description="Peptidase S1" evidence="11">
    <location>
        <begin position="1217"/>
        <end position="1453"/>
    </location>
</feature>
<dbReference type="GO" id="GO:0006508">
    <property type="term" value="P:proteolysis"/>
    <property type="evidence" value="ECO:0007669"/>
    <property type="project" value="UniProtKB-KW"/>
</dbReference>
<feature type="disulfide bond" evidence="6">
    <location>
        <begin position="981"/>
        <end position="993"/>
    </location>
</feature>
<dbReference type="PRINTS" id="PR00722">
    <property type="entry name" value="CHYMOTRYPSIN"/>
</dbReference>
<dbReference type="PROSITE" id="PS00135">
    <property type="entry name" value="TRYPSIN_SER"/>
    <property type="match status" value="1"/>
</dbReference>
<feature type="chain" id="PRO_5026276054" evidence="9">
    <location>
        <begin position="30"/>
        <end position="1459"/>
    </location>
</feature>
<dbReference type="InterPro" id="IPR043504">
    <property type="entry name" value="Peptidase_S1_PA_chymotrypsin"/>
</dbReference>
<feature type="region of interest" description="Disordered" evidence="8">
    <location>
        <begin position="663"/>
        <end position="685"/>
    </location>
</feature>
<keyword evidence="2 9" id="KW-0732">Signal</keyword>
<dbReference type="InterPro" id="IPR033116">
    <property type="entry name" value="TRYPSIN_SER"/>
</dbReference>
<dbReference type="CDD" id="cd06263">
    <property type="entry name" value="MAM"/>
    <property type="match status" value="5"/>
</dbReference>
<dbReference type="Pfam" id="PF00089">
    <property type="entry name" value="Trypsin"/>
    <property type="match status" value="1"/>
</dbReference>
<keyword evidence="4 7" id="KW-0720">Serine protease</keyword>
<dbReference type="Pfam" id="PF00629">
    <property type="entry name" value="MAM"/>
    <property type="match status" value="5"/>
</dbReference>
<accession>A0A6F9DKN5</accession>
<evidence type="ECO:0000256" key="8">
    <source>
        <dbReference type="SAM" id="MobiDB-lite"/>
    </source>
</evidence>
<dbReference type="PROSITE" id="PS00134">
    <property type="entry name" value="TRYPSIN_HIS"/>
    <property type="match status" value="1"/>
</dbReference>
<dbReference type="SMART" id="SM00192">
    <property type="entry name" value="LDLa"/>
    <property type="match status" value="1"/>
</dbReference>
<evidence type="ECO:0000259" key="10">
    <source>
        <dbReference type="PROSITE" id="PS50060"/>
    </source>
</evidence>
<feature type="domain" description="MAM" evidence="10">
    <location>
        <begin position="55"/>
        <end position="231"/>
    </location>
</feature>
<protein>
    <submittedName>
        <fullName evidence="12">MAM and LDL-receptor class A domain-containing protein 1-like</fullName>
    </submittedName>
</protein>
<dbReference type="InterPro" id="IPR002172">
    <property type="entry name" value="LDrepeatLR_classA_rpt"/>
</dbReference>
<organism evidence="12">
    <name type="scientific">Phallusia mammillata</name>
    <dbReference type="NCBI Taxonomy" id="59560"/>
    <lineage>
        <taxon>Eukaryota</taxon>
        <taxon>Metazoa</taxon>
        <taxon>Chordata</taxon>
        <taxon>Tunicata</taxon>
        <taxon>Ascidiacea</taxon>
        <taxon>Phlebobranchia</taxon>
        <taxon>Ascidiidae</taxon>
        <taxon>Phallusia</taxon>
    </lineage>
</organism>
<dbReference type="PANTHER" id="PTHR23282:SF101">
    <property type="entry name" value="MAM DOMAIN-CONTAINING PROTEIN"/>
    <property type="match status" value="1"/>
</dbReference>
<dbReference type="PROSITE" id="PS00740">
    <property type="entry name" value="MAM_1"/>
    <property type="match status" value="1"/>
</dbReference>
<evidence type="ECO:0000256" key="4">
    <source>
        <dbReference type="ARBA" id="ARBA00022825"/>
    </source>
</evidence>
<dbReference type="InterPro" id="IPR036055">
    <property type="entry name" value="LDL_receptor-like_sf"/>
</dbReference>
<dbReference type="SMART" id="SM00137">
    <property type="entry name" value="MAM"/>
    <property type="match status" value="5"/>
</dbReference>
<feature type="domain" description="MAM" evidence="10">
    <location>
        <begin position="447"/>
        <end position="609"/>
    </location>
</feature>
<dbReference type="PROSITE" id="PS50240">
    <property type="entry name" value="TRYPSIN_DOM"/>
    <property type="match status" value="1"/>
</dbReference>
<feature type="domain" description="MAM" evidence="10">
    <location>
        <begin position="810"/>
        <end position="979"/>
    </location>
</feature>
<keyword evidence="3 7" id="KW-0378">Hydrolase</keyword>
<evidence type="ECO:0000256" key="6">
    <source>
        <dbReference type="PROSITE-ProRule" id="PRU00124"/>
    </source>
</evidence>
<evidence type="ECO:0000259" key="11">
    <source>
        <dbReference type="PROSITE" id="PS50240"/>
    </source>
</evidence>
<dbReference type="FunFam" id="2.40.10.10:FF:000120">
    <property type="entry name" value="Putative serine protease"/>
    <property type="match status" value="1"/>
</dbReference>
<evidence type="ECO:0000256" key="2">
    <source>
        <dbReference type="ARBA" id="ARBA00022729"/>
    </source>
</evidence>
<feature type="compositionally biased region" description="Polar residues" evidence="8">
    <location>
        <begin position="670"/>
        <end position="680"/>
    </location>
</feature>
<keyword evidence="1 7" id="KW-0645">Protease</keyword>
<feature type="domain" description="MAM" evidence="10">
    <location>
        <begin position="639"/>
        <end position="809"/>
    </location>
</feature>
<sequence>MFYFHFVTMCNFSLLFMVCFVVVCGRAASELSDVVSAKQRDKRDLSNGIKDVPGFDCNFDASYCGWTNDSHADFEWQLNSGDTPSMDTGPPWDHTTRDKTGGSYIYIETTHPRRKGHKARLISPVVSNPGKYCLSLWHHMHGADVKDFNIYTKGVTSMKLTTIAHLSGAWSVVTTSQQRVFGRDGDWWNEQQTEFETTEAVQIILEATRGENYRGDIAVDDISLDFSSCPNKMIDCNFENNTCGWTQMSGDEFNWMPNTGKTPTANTGPSSDHTTGSIGGRYMYAEASWPREEGDKAQFLSPPINCTRSETPIFRFWYYMHGEGVGPLRVYFVDADEFTNFTEPAWALSGEQGAVWKQAKIPVPEIIYSRRFRVVMEAERKNYRGDAAIDDVSLLNCYPVVRNQQIAPATNKPVDEDSFTIYDISTLPPATQSVELSAEDAKLPGGLSCTFDVDLCSWKSDSNGHFNWTLNEGKTPSLKTGPLHDHTTGAGWYLYIEASSPRLSGQTAILRSPVIPSSFRVCLQFYYHMFGATMGKLEVLTTRAGSHRFNKIWKVGGQQSQNERDWLFAEVDISLPFNYQVIFRGSVGHDFYSDMAIDDIAVKLSACRRPQTPGTLATLPPTSPAGTSPAEFVKVVDTIACNFDVLTFCRWKQLGSDQFDWTISDKGHTPSPNTGPNSDHTGGGQFAYIEASRPRALHDKAKLESPHFNVTEPACFSMWYHMFGNGTGSLSVYAMYSVNTSGENTQGIEKITKSLWRRTGQQGDSWNQIYGNLIDGVDMKLVIEASTGEGFRGDIAIDDIKILPGECPIFNCTFDTGFCGWTQDTKQDDFDWTRANNGTSTLNTGPEADHTRKVINGKGHFVYIETSNPREKGDIARLISPIVMPDLNPKKCLTFWYHSFGSTIGELNIYKKSPDHKDAYLKTPEWSLNTDEGDQWVFASIDIEDNHSYQIVVEGMRGDDGMGDIAIDDINLADGLCHTCCGDKFFKCGNGFCVSKHQRCDDKDDCGDGSDESGCQGCGVAKIPPLTSSVFGKATSLGSIGVFQSPIGAQRNSSVERARLFADIGLIEVAQIPHFQLKRIRMPNLKLSKLAQPNTGIRSEKTRLVPIRGLRPKTEVVSVRKKRATSSTSGPATRLPRFSFTSLFFRLSRQRASPPRPRKPVRRVKIYGAHAARKSSRKPEPIPKWQWNMIRNSLNRVKFGNRKGIMHRMKRSALVRITGGGHAVPHSWPWQAAYYVYNSKTETHHFCGGTLIDRYWMLTAAHCPLQGDDHSVVVGAHDLYEVDGTEQELKVDMVYLNKVFQFSEDLVGDIALVKFRYPARTSKAVQPACLLKNTDPRFSSGYNCAITGWGRINSDAPGVEQVLRQGEVPIIGHELCQTKFLSDYNLHDSMICAGATGANTCRGDSGGPLVCKRDDKTYLIGITSWGDTKCKGDIPGVYTRVQSYMDWIEKIINSEQCQP</sequence>
<proteinExistence type="evidence at transcript level"/>
<dbReference type="InterPro" id="IPR009003">
    <property type="entry name" value="Peptidase_S1_PA"/>
</dbReference>
<feature type="domain" description="MAM" evidence="10">
    <location>
        <begin position="234"/>
        <end position="399"/>
    </location>
</feature>
<dbReference type="Pfam" id="PF00057">
    <property type="entry name" value="Ldl_recept_a"/>
    <property type="match status" value="1"/>
</dbReference>
<keyword evidence="12" id="KW-0675">Receptor</keyword>
<evidence type="ECO:0000256" key="5">
    <source>
        <dbReference type="ARBA" id="ARBA00023157"/>
    </source>
</evidence>
<dbReference type="PROSITE" id="PS50068">
    <property type="entry name" value="LDLRA_2"/>
    <property type="match status" value="1"/>
</dbReference>
<dbReference type="InterPro" id="IPR000998">
    <property type="entry name" value="MAM_dom"/>
</dbReference>
<reference evidence="12" key="1">
    <citation type="submission" date="2020-04" db="EMBL/GenBank/DDBJ databases">
        <authorList>
            <person name="Neveu A P."/>
        </authorList>
    </citation>
    <scope>NUCLEOTIDE SEQUENCE</scope>
    <source>
        <tissue evidence="12">Whole embryo</tissue>
    </source>
</reference>
<name>A0A6F9DKN5_9ASCI</name>
<gene>
    <name evidence="12" type="primary">Malrd1-001</name>
</gene>
<dbReference type="PANTHER" id="PTHR23282">
    <property type="entry name" value="APICAL ENDOSOMAL GLYCOPROTEIN PRECURSOR"/>
    <property type="match status" value="1"/>
</dbReference>
<dbReference type="InterPro" id="IPR001254">
    <property type="entry name" value="Trypsin_dom"/>
</dbReference>
<dbReference type="Gene3D" id="4.10.400.10">
    <property type="entry name" value="Low-density Lipoprotein Receptor"/>
    <property type="match status" value="1"/>
</dbReference>
<dbReference type="GO" id="GO:0004252">
    <property type="term" value="F:serine-type endopeptidase activity"/>
    <property type="evidence" value="ECO:0007669"/>
    <property type="project" value="InterPro"/>
</dbReference>
<dbReference type="PROSITE" id="PS50060">
    <property type="entry name" value="MAM_2"/>
    <property type="match status" value="5"/>
</dbReference>
<evidence type="ECO:0000256" key="9">
    <source>
        <dbReference type="SAM" id="SignalP"/>
    </source>
</evidence>
<evidence type="ECO:0000256" key="7">
    <source>
        <dbReference type="RuleBase" id="RU363034"/>
    </source>
</evidence>